<sequence>MKWLLKRILAGFAALVIVAAGAGVLLWTQFLGETEPWAVSQGNNAAWLSGAWVSGERSRDDFADLLPRIREGEIGELYVHVGELTPEGELPPGNYARAEEFLAWTEQEIPDVDVLGWVSRTADSSSMTEDRFTPQQRAAVARSAAEVHDTGFDGVHLAVRPVTTNDPSLPDTVERVRREIGDDATLSVQAQHVELLTGIRLPAFALSRSERFWSTGYVKRVSEHADTVVLPGHGTGMPTSQLYGGFMVRQVEESLETLEEGDTALRFGAPSYSEERWGDASAAENVGTAAEAVRVGMSSYGERDDVGLALYVLDDTGDEDWETFVDTWVDP</sequence>
<name>A0A543NGY8_9ACTN</name>
<organism evidence="1 2">
    <name type="scientific">Haloactinospora alba</name>
    <dbReference type="NCBI Taxonomy" id="405555"/>
    <lineage>
        <taxon>Bacteria</taxon>
        <taxon>Bacillati</taxon>
        <taxon>Actinomycetota</taxon>
        <taxon>Actinomycetes</taxon>
        <taxon>Streptosporangiales</taxon>
        <taxon>Nocardiopsidaceae</taxon>
        <taxon>Haloactinospora</taxon>
    </lineage>
</organism>
<comment type="caution">
    <text evidence="1">The sequence shown here is derived from an EMBL/GenBank/DDBJ whole genome shotgun (WGS) entry which is preliminary data.</text>
</comment>
<dbReference type="Proteomes" id="UP000317422">
    <property type="component" value="Unassembled WGS sequence"/>
</dbReference>
<dbReference type="EMBL" id="VFQC01000001">
    <property type="protein sequence ID" value="TQN31054.1"/>
    <property type="molecule type" value="Genomic_DNA"/>
</dbReference>
<dbReference type="RefSeq" id="WP_141922325.1">
    <property type="nucleotide sequence ID" value="NZ_VFQC01000001.1"/>
</dbReference>
<reference evidence="1 2" key="1">
    <citation type="submission" date="2019-06" db="EMBL/GenBank/DDBJ databases">
        <title>Sequencing the genomes of 1000 actinobacteria strains.</title>
        <authorList>
            <person name="Klenk H.-P."/>
        </authorList>
    </citation>
    <scope>NUCLEOTIDE SEQUENCE [LARGE SCALE GENOMIC DNA]</scope>
    <source>
        <strain evidence="1 2">DSM 45015</strain>
    </source>
</reference>
<proteinExistence type="predicted"/>
<gene>
    <name evidence="1" type="ORF">FHX37_0943</name>
</gene>
<evidence type="ECO:0000313" key="1">
    <source>
        <dbReference type="EMBL" id="TQN31054.1"/>
    </source>
</evidence>
<accession>A0A543NGY8</accession>
<keyword evidence="2" id="KW-1185">Reference proteome</keyword>
<dbReference type="OrthoDB" id="3681635at2"/>
<protein>
    <submittedName>
        <fullName evidence="1">Uncharacterized protein</fullName>
    </submittedName>
</protein>
<dbReference type="AlphaFoldDB" id="A0A543NGY8"/>
<evidence type="ECO:0000313" key="2">
    <source>
        <dbReference type="Proteomes" id="UP000317422"/>
    </source>
</evidence>